<keyword evidence="12 14" id="KW-0472">Membrane</keyword>
<dbReference type="InterPro" id="IPR007130">
    <property type="entry name" value="DAGAT"/>
</dbReference>
<keyword evidence="11" id="KW-0443">Lipid metabolism</keyword>
<evidence type="ECO:0000256" key="15">
    <source>
        <dbReference type="SAM" id="MobiDB-lite"/>
    </source>
</evidence>
<dbReference type="CDD" id="cd07987">
    <property type="entry name" value="LPLAT_MGAT-like"/>
    <property type="match status" value="1"/>
</dbReference>
<evidence type="ECO:0000256" key="9">
    <source>
        <dbReference type="ARBA" id="ARBA00022824"/>
    </source>
</evidence>
<keyword evidence="9 14" id="KW-0256">Endoplasmic reticulum</keyword>
<feature type="compositionally biased region" description="Polar residues" evidence="15">
    <location>
        <begin position="376"/>
        <end position="403"/>
    </location>
</feature>
<dbReference type="Pfam" id="PF03982">
    <property type="entry name" value="DAGAT"/>
    <property type="match status" value="1"/>
</dbReference>
<reference evidence="16 17" key="1">
    <citation type="submission" date="2024-08" db="EMBL/GenBank/DDBJ databases">
        <authorList>
            <person name="Cucini C."/>
            <person name="Frati F."/>
        </authorList>
    </citation>
    <scope>NUCLEOTIDE SEQUENCE [LARGE SCALE GENOMIC DNA]</scope>
</reference>
<feature type="transmembrane region" description="Helical" evidence="14">
    <location>
        <begin position="53"/>
        <end position="74"/>
    </location>
</feature>
<comment type="caution">
    <text evidence="16">The sequence shown here is derived from an EMBL/GenBank/DDBJ whole genome shotgun (WGS) entry which is preliminary data.</text>
</comment>
<evidence type="ECO:0000256" key="6">
    <source>
        <dbReference type="ARBA" id="ARBA00022679"/>
    </source>
</evidence>
<proteinExistence type="inferred from homology"/>
<gene>
    <name evidence="16" type="ORF">ODALV1_LOCUS10866</name>
</gene>
<dbReference type="EC" id="2.3.1.-" evidence="14"/>
<comment type="caution">
    <text evidence="14">Lacks conserved residue(s) required for the propagation of feature annotation.</text>
</comment>
<keyword evidence="6 14" id="KW-0808">Transferase</keyword>
<name>A0ABP1QM32_9HEXA</name>
<protein>
    <recommendedName>
        <fullName evidence="14">Acyltransferase</fullName>
        <ecNumber evidence="14">2.3.1.-</ecNumber>
    </recommendedName>
</protein>
<comment type="similarity">
    <text evidence="4 14">Belongs to the diacylglycerol acyltransferase family.</text>
</comment>
<evidence type="ECO:0000313" key="16">
    <source>
        <dbReference type="EMBL" id="CAL8101517.1"/>
    </source>
</evidence>
<dbReference type="PANTHER" id="PTHR12317:SF0">
    <property type="entry name" value="ACYLTRANSFERASE"/>
    <property type="match status" value="1"/>
</dbReference>
<evidence type="ECO:0000256" key="12">
    <source>
        <dbReference type="ARBA" id="ARBA00023136"/>
    </source>
</evidence>
<evidence type="ECO:0000256" key="3">
    <source>
        <dbReference type="ARBA" id="ARBA00005189"/>
    </source>
</evidence>
<comment type="pathway">
    <text evidence="3">Lipid metabolism.</text>
</comment>
<dbReference type="PANTHER" id="PTHR12317">
    <property type="entry name" value="DIACYLGLYCEROL O-ACYLTRANSFERASE"/>
    <property type="match status" value="1"/>
</dbReference>
<evidence type="ECO:0000256" key="8">
    <source>
        <dbReference type="ARBA" id="ARBA00022798"/>
    </source>
</evidence>
<evidence type="ECO:0000256" key="11">
    <source>
        <dbReference type="ARBA" id="ARBA00023098"/>
    </source>
</evidence>
<comment type="pathway">
    <text evidence="2">Glycerolipid metabolism; triacylglycerol biosynthesis.</text>
</comment>
<evidence type="ECO:0000256" key="4">
    <source>
        <dbReference type="ARBA" id="ARBA00005420"/>
    </source>
</evidence>
<evidence type="ECO:0000256" key="14">
    <source>
        <dbReference type="RuleBase" id="RU367023"/>
    </source>
</evidence>
<evidence type="ECO:0000256" key="13">
    <source>
        <dbReference type="ARBA" id="ARBA00023315"/>
    </source>
</evidence>
<comment type="subcellular location">
    <subcellularLocation>
        <location evidence="1 14">Endoplasmic reticulum membrane</location>
        <topology evidence="1 14">Multi-pass membrane protein</topology>
    </subcellularLocation>
</comment>
<keyword evidence="13" id="KW-0012">Acyltransferase</keyword>
<sequence>MGKHEDDPSSSEGDLLVYTFRSHHNAYQEEDGSGATIIRKEIKPGVLRTIAQYFHGVILIHYFLWFIPMFFMLYLPTYFGYWWVSWIMLTMYLRTYYTVDELKRGRPWNWLRTHRLWKLMQNYLQLEVVREAKLDPKRQYIFGTHPHGIIILSRTSTYGNLFERLFPGIEQRVLGATPMFNLPGSRELCLWMGAVRADKANAVQILEKHKLSLLLYPGGSSEIFETDSESTDTVIIARKGFIRLALQHGCDLVPSFVFGEKHAYHKLNLPEKFKKFMMETLRTPLIIFWGKFFTWLPLQQEKFYLSTIFGKPIRVEKAVAEPSEEEVNELYEQFYSEIRNLYEKYKERYGYGTTERLVIREAHKEEKPNKKAYQNGHANGNGVSKSSTISPEKQPNGISNGNGYTNGFASHAANGIQNGGAKLVKCALND</sequence>
<evidence type="ECO:0000256" key="10">
    <source>
        <dbReference type="ARBA" id="ARBA00022989"/>
    </source>
</evidence>
<keyword evidence="10 14" id="KW-1133">Transmembrane helix</keyword>
<evidence type="ECO:0000256" key="7">
    <source>
        <dbReference type="ARBA" id="ARBA00022692"/>
    </source>
</evidence>
<keyword evidence="8" id="KW-0319">Glycerol metabolism</keyword>
<accession>A0ABP1QM32</accession>
<evidence type="ECO:0000256" key="1">
    <source>
        <dbReference type="ARBA" id="ARBA00004477"/>
    </source>
</evidence>
<dbReference type="Proteomes" id="UP001642540">
    <property type="component" value="Unassembled WGS sequence"/>
</dbReference>
<keyword evidence="7 14" id="KW-0812">Transmembrane</keyword>
<evidence type="ECO:0000256" key="5">
    <source>
        <dbReference type="ARBA" id="ARBA00022516"/>
    </source>
</evidence>
<keyword evidence="5" id="KW-0444">Lipid biosynthesis</keyword>
<dbReference type="EMBL" id="CAXLJM020000033">
    <property type="protein sequence ID" value="CAL8101517.1"/>
    <property type="molecule type" value="Genomic_DNA"/>
</dbReference>
<evidence type="ECO:0000256" key="2">
    <source>
        <dbReference type="ARBA" id="ARBA00004771"/>
    </source>
</evidence>
<organism evidence="16 17">
    <name type="scientific">Orchesella dallaii</name>
    <dbReference type="NCBI Taxonomy" id="48710"/>
    <lineage>
        <taxon>Eukaryota</taxon>
        <taxon>Metazoa</taxon>
        <taxon>Ecdysozoa</taxon>
        <taxon>Arthropoda</taxon>
        <taxon>Hexapoda</taxon>
        <taxon>Collembola</taxon>
        <taxon>Entomobryomorpha</taxon>
        <taxon>Entomobryoidea</taxon>
        <taxon>Orchesellidae</taxon>
        <taxon>Orchesellinae</taxon>
        <taxon>Orchesella</taxon>
    </lineage>
</organism>
<evidence type="ECO:0000313" key="17">
    <source>
        <dbReference type="Proteomes" id="UP001642540"/>
    </source>
</evidence>
<keyword evidence="17" id="KW-1185">Reference proteome</keyword>
<feature type="region of interest" description="Disordered" evidence="15">
    <location>
        <begin position="365"/>
        <end position="403"/>
    </location>
</feature>